<evidence type="ECO:0000259" key="2">
    <source>
        <dbReference type="Pfam" id="PF13087"/>
    </source>
</evidence>
<gene>
    <name evidence="4" type="ORF">GSLYS_00018307001</name>
</gene>
<dbReference type="CDD" id="cd18808">
    <property type="entry name" value="SF1_C_Upf1"/>
    <property type="match status" value="1"/>
</dbReference>
<proteinExistence type="predicted"/>
<dbReference type="Pfam" id="PF25396">
    <property type="entry name" value="ZNFX1"/>
    <property type="match status" value="1"/>
</dbReference>
<name>A0AAV2IEY9_LYMST</name>
<dbReference type="EMBL" id="CAXITT010000650">
    <property type="protein sequence ID" value="CAL1544824.1"/>
    <property type="molecule type" value="Genomic_DNA"/>
</dbReference>
<feature type="domain" description="DNA2/NAM7 helicase helicase" evidence="1">
    <location>
        <begin position="715"/>
        <end position="854"/>
    </location>
</feature>
<organism evidence="4 5">
    <name type="scientific">Lymnaea stagnalis</name>
    <name type="common">Great pond snail</name>
    <name type="synonym">Helix stagnalis</name>
    <dbReference type="NCBI Taxonomy" id="6523"/>
    <lineage>
        <taxon>Eukaryota</taxon>
        <taxon>Metazoa</taxon>
        <taxon>Spiralia</taxon>
        <taxon>Lophotrochozoa</taxon>
        <taxon>Mollusca</taxon>
        <taxon>Gastropoda</taxon>
        <taxon>Heterobranchia</taxon>
        <taxon>Euthyneura</taxon>
        <taxon>Panpulmonata</taxon>
        <taxon>Hygrophila</taxon>
        <taxon>Lymnaeoidea</taxon>
        <taxon>Lymnaeidae</taxon>
        <taxon>Lymnaea</taxon>
    </lineage>
</organism>
<evidence type="ECO:0000259" key="3">
    <source>
        <dbReference type="Pfam" id="PF25396"/>
    </source>
</evidence>
<feature type="domain" description="ZNFX1" evidence="3">
    <location>
        <begin position="124"/>
        <end position="224"/>
    </location>
</feature>
<dbReference type="GO" id="GO:0004386">
    <property type="term" value="F:helicase activity"/>
    <property type="evidence" value="ECO:0007669"/>
    <property type="project" value="InterPro"/>
</dbReference>
<dbReference type="InterPro" id="IPR057373">
    <property type="entry name" value="ZNFX1"/>
</dbReference>
<dbReference type="FunFam" id="3.40.50.300:FF:000742">
    <property type="entry name" value="NFX1-type zinc finger-containing protein 1"/>
    <property type="match status" value="1"/>
</dbReference>
<dbReference type="Proteomes" id="UP001497497">
    <property type="component" value="Unassembled WGS sequence"/>
</dbReference>
<keyword evidence="5" id="KW-1185">Reference proteome</keyword>
<dbReference type="PANTHER" id="PTHR10887:SF341">
    <property type="entry name" value="NFX1-TYPE ZINC FINGER-CONTAINING PROTEIN 1"/>
    <property type="match status" value="1"/>
</dbReference>
<evidence type="ECO:0000313" key="4">
    <source>
        <dbReference type="EMBL" id="CAL1544824.1"/>
    </source>
</evidence>
<evidence type="ECO:0000259" key="1">
    <source>
        <dbReference type="Pfam" id="PF13086"/>
    </source>
</evidence>
<feature type="non-terminal residue" evidence="4">
    <location>
        <position position="1"/>
    </location>
</feature>
<dbReference type="GO" id="GO:0031380">
    <property type="term" value="C:nuclear RNA-directed RNA polymerase complex"/>
    <property type="evidence" value="ECO:0007669"/>
    <property type="project" value="TreeGrafter"/>
</dbReference>
<dbReference type="Pfam" id="PF13086">
    <property type="entry name" value="AAA_11"/>
    <property type="match status" value="2"/>
</dbReference>
<dbReference type="CDD" id="cd17936">
    <property type="entry name" value="EEXXEc_NFX1"/>
    <property type="match status" value="1"/>
</dbReference>
<comment type="caution">
    <text evidence="4">The sequence shown here is derived from an EMBL/GenBank/DDBJ whole genome shotgun (WGS) entry which is preliminary data.</text>
</comment>
<dbReference type="Gene3D" id="3.40.50.300">
    <property type="entry name" value="P-loop containing nucleotide triphosphate hydrolases"/>
    <property type="match status" value="3"/>
</dbReference>
<evidence type="ECO:0000313" key="5">
    <source>
        <dbReference type="Proteomes" id="UP001497497"/>
    </source>
</evidence>
<feature type="non-terminal residue" evidence="4">
    <location>
        <position position="1663"/>
    </location>
</feature>
<evidence type="ECO:0008006" key="6">
    <source>
        <dbReference type="Google" id="ProtNLM"/>
    </source>
</evidence>
<feature type="domain" description="DNA2/NAM7 helicase helicase" evidence="1">
    <location>
        <begin position="305"/>
        <end position="511"/>
    </location>
</feature>
<protein>
    <recommendedName>
        <fullName evidence="6">NFX1-type zinc finger-containing protein 1</fullName>
    </recommendedName>
</protein>
<sequence>EDERILNEDERILSSLKEMLTIAKEVYKAEEEKEVASKRGRLWNAGNMAAPPDNFMDLPVVPTVYDLREDARPFVRRAVTEGVYEDINQYLDIEFRLMRQDFILPLKKGINEFIKSGLKKNFNCQDLRVYFNVHIVGTIFDEGLDHLLQFEVLKGIKWDSSKRLMFGSLLCLSKDNFETVVFATVARREASSLENGSITVKFKSGLDIVFNSTSRDTYIMAETTAFFEMYKPVLEGLKEMADNLPLQDYIIKCKKELKPPKYLLHGGVTLPLPVYDISCLMKGTRGVSVPVLTTTKWPPAEMMCLNESQRDAAILALTKELALIQGPPGTGKTYVGLKVMQILLTNQHVLGGNAEKNSDPILIVCYTNHALDQFLEGILAFCQNGIVRVGGKSKSEKLAAFHINKLKQSMRECIPKMNRSRQNCLKELELVSKGIEGLNTEMNLLEVEITSENYLQNVMRSGHYESLKRIDKSADDKIPVIKQWLNSSNISVVTTLNQMISDHLSKLIFDLTWVPGQLKVKKSMNIVERASLYQYWLLRYRKSVQRHIQSRPRSANLDQASLENNLKITQTEIVSDKRLVQNIFPHSFLRHMDELADSLDCKEMVSYGGPVRYWLLGLNNKLHERLNEIQLLRRYLAGENITDTFDDAGSLKKEEEHRMIGRDAFSKKQYELQMNQARSNIISIIDRAESLGITIESGSADSGEWKSSEKPLSFKDIQMRLRSIDAMTAEEEENIDDVWEIDLTKRFALYKRWITKYKEILTKKLGVLVKKYTAAENKKNEIAREEDLALLKRAKVIGMTTTGAANHRGVLQTLGCRIIVVEEAAEVLESHIITALNKNCQHLILIGDHQQLRPNPAVYQLAKDFGLEISLFERLVKNKVPHVALKEQHRMRPEISKLLRHIYPDLKDHSSVFEYNHVRGIAKDIFFIDHRSTESKLDDNSSKSNDFEAEYVVALCKYLLLQGYDQSQITILTTYTGQVFAIKKMMHNARMGMCVTVTSVDHFQGEENDIILLSLVRSNEENNVGFIKVDNRVCVALSRAKLGLYVIGNFELIATQSKLWTAIVKTCQDEEIIGESLTVACPNHPDTKQVISSISDFKKCPEGGCGLPCRFKLNCGHVCTLQCHGYDQTHEKFICKKSCTKTCPEKHPCKKKCSEPCGACPVLVQKEIPYCGHLDSVPCHLPPSDAKCSKTCLVELKCGHRCSGRCGLCKETGKHKICSEKIEKALPCGHNSTVECSKDPSQISCKVNCGSVLICGHTCKGTCSDCLEGAIHVACHEKCKRLLPCGHECSYFCGVPCLPCSESCVGECRHAHCGGEKKHPHLCSLPCPPCKKKCSYKCSHRKCSKFCGEFCDFEICNKKCLRKINKKNNPQDKESKTCGHVCSGVCGELCVCATCEKICQIRQKNGEAKTLTDNGCVMENLGNEKETHRPVLKIPSCSHIFYIDELDEYVRNFDPNGTQYILCPECSKPIMKCMRYEKMNKKRSEMRDKEKARLLARSECSHIDQAKLSASGAKIRQYSFLQDFHDVKVTGISKRVEVQAVSFKLKCAFVLNELHSLDNGSALELEKIKNALLKIHTNVSQQQKCDYKMELLRLLMWTCLEELHLHEELPKQFHKVTNDLSHPRTDLSMMEEAHRLIISPEESINGYPYSYTGSSLIEDMYKP</sequence>
<dbReference type="InterPro" id="IPR041677">
    <property type="entry name" value="DNA2/NAM7_AAA_11"/>
</dbReference>
<dbReference type="InterPro" id="IPR027417">
    <property type="entry name" value="P-loop_NTPase"/>
</dbReference>
<dbReference type="SUPFAM" id="SSF52540">
    <property type="entry name" value="P-loop containing nucleoside triphosphate hydrolases"/>
    <property type="match status" value="1"/>
</dbReference>
<dbReference type="Pfam" id="PF13087">
    <property type="entry name" value="AAA_12"/>
    <property type="match status" value="1"/>
</dbReference>
<dbReference type="InterPro" id="IPR041679">
    <property type="entry name" value="DNA2/NAM7-like_C"/>
</dbReference>
<accession>A0AAV2IEY9</accession>
<dbReference type="GO" id="GO:0031048">
    <property type="term" value="P:regulatory ncRNA-mediated heterochromatin formation"/>
    <property type="evidence" value="ECO:0007669"/>
    <property type="project" value="TreeGrafter"/>
</dbReference>
<dbReference type="InterPro" id="IPR047187">
    <property type="entry name" value="SF1_C_Upf1"/>
</dbReference>
<dbReference type="PANTHER" id="PTHR10887">
    <property type="entry name" value="DNA2/NAM7 HELICASE FAMILY"/>
    <property type="match status" value="1"/>
</dbReference>
<reference evidence="4 5" key="1">
    <citation type="submission" date="2024-04" db="EMBL/GenBank/DDBJ databases">
        <authorList>
            <consortium name="Genoscope - CEA"/>
            <person name="William W."/>
        </authorList>
    </citation>
    <scope>NUCLEOTIDE SEQUENCE [LARGE SCALE GENOMIC DNA]</scope>
</reference>
<feature type="domain" description="DNA2/NAM7 helicase-like C-terminal" evidence="2">
    <location>
        <begin position="867"/>
        <end position="1049"/>
    </location>
</feature>
<dbReference type="InterPro" id="IPR045055">
    <property type="entry name" value="DNA2/NAM7-like"/>
</dbReference>